<protein>
    <recommendedName>
        <fullName evidence="5">Coiled-coil domain-containing protein 57</fullName>
    </recommendedName>
</protein>
<evidence type="ECO:0000313" key="3">
    <source>
        <dbReference type="EMBL" id="KAK3090504.1"/>
    </source>
</evidence>
<dbReference type="GO" id="GO:0007099">
    <property type="term" value="P:centriole replication"/>
    <property type="evidence" value="ECO:0007669"/>
    <property type="project" value="TreeGrafter"/>
</dbReference>
<accession>A0AA89BTQ2</accession>
<dbReference type="GO" id="GO:0034451">
    <property type="term" value="C:centriolar satellite"/>
    <property type="evidence" value="ECO:0007669"/>
    <property type="project" value="TreeGrafter"/>
</dbReference>
<comment type="caution">
    <text evidence="3">The sequence shown here is derived from an EMBL/GenBank/DDBJ whole genome shotgun (WGS) entry which is preliminary data.</text>
</comment>
<dbReference type="Proteomes" id="UP001186944">
    <property type="component" value="Unassembled WGS sequence"/>
</dbReference>
<dbReference type="PANTHER" id="PTHR46725">
    <property type="entry name" value="COILED-COIL DOMAIN-CONTAINING PROTEIN 57"/>
    <property type="match status" value="1"/>
</dbReference>
<dbReference type="EMBL" id="VSWD01000010">
    <property type="protein sequence ID" value="KAK3090504.1"/>
    <property type="molecule type" value="Genomic_DNA"/>
</dbReference>
<feature type="coiled-coil region" evidence="1">
    <location>
        <begin position="785"/>
        <end position="819"/>
    </location>
</feature>
<dbReference type="GO" id="GO:0045931">
    <property type="term" value="P:positive regulation of mitotic cell cycle"/>
    <property type="evidence" value="ECO:0007669"/>
    <property type="project" value="TreeGrafter"/>
</dbReference>
<dbReference type="InterPro" id="IPR042481">
    <property type="entry name" value="CCDC57"/>
</dbReference>
<dbReference type="AlphaFoldDB" id="A0AA89BTQ2"/>
<evidence type="ECO:0008006" key="5">
    <source>
        <dbReference type="Google" id="ProtNLM"/>
    </source>
</evidence>
<dbReference type="GO" id="GO:0005876">
    <property type="term" value="C:spindle microtubule"/>
    <property type="evidence" value="ECO:0007669"/>
    <property type="project" value="TreeGrafter"/>
</dbReference>
<evidence type="ECO:0000256" key="2">
    <source>
        <dbReference type="SAM" id="MobiDB-lite"/>
    </source>
</evidence>
<sequence length="1050" mass="123408">MTSTQHPKENNWKELAAQKEKEWKEVTETRIQTLEAACEEKDRQLQEEKSKFFKLKEDFKYNLKLLEERDQELERYDATFADIRTQLNTKTSEISDLKIQLDDSKIAVNREMHAREELQMHYQHRLKEKQTDIDSYRSKKDAEFHEERKEFENFKRSLQRQLKEVEDELDTQKRELTMSFEDALKRREHEFRLQKDEMNAKVLEYELKAKLLAKELEIMKTSQQKNSEEFSSVEQGYRQLEKKVKEKEWELADLTAMKDAKISDLQNQISHMESTVVKMKEDFQRKYSEMDRSGRDKEETLAKIKEGYTEREQSLQNTVRELQSKLEDCQVQIRQLQWAKSDLEKEKDIQIEKMQEEINQQKEKWDRQIIDVSRSQVNKDLELQSLRDNEDKLKAEILQKKQDIERYKKDLQDALDRENVLERSKAQLDLDWQRRFEDIERQQYGKSEDLVKKISRSRDEAVALIKEKDRDIYQRDSLIRALHRDREQALQTLRKNKISIDKNIHVNPDLVWTFADPEELSDLREQNENLRAVIKEMRNQMEHLGQELPPPEDKSLEPQSSAAKEYVDNLEYEIRKLRQRMRSMEDDAEGFRKYGRAPLVKQTTNEEEVMSEVKDNSAVKRHIESLNEQIGALRSEKVELSAQVKKQQAKIQYLETTVDRLNKEPRQKQVEIDQLRYELNAQKRRDQAEIATLNQKVTDLEVQLVEARKEADEYYKANLERNMEVTTLGQQISVLKMELAEKRPELNFGAQELVIQQLQDEIMSLRQGGLPSASLSKPQDTNSTVRELQQKLKTAARHIAQLAKERQQLIEMGNRLRADMKKAGMKPTSVPTGGKGPLPTPRQAWESTEVSQPLSQQFLGKLSQLEKLQYQLTKQQLEYAQKFQEKEKSSSEAEREEQIQSILKKPKASSGMDVSNSVEIMEDSLRSTSPLRASREGVLSGMTPRDREQLLISMSSAGGESLEEIWRMLDRPSPSPFTTPRAKKSADFGKASSEDDLNNSSEEMVIQGQKPKVHERQKSETKVSTNRPLKLQKKEKLKIRNYNVKNNGLR</sequence>
<proteinExistence type="predicted"/>
<dbReference type="Gene3D" id="1.10.287.1490">
    <property type="match status" value="1"/>
</dbReference>
<name>A0AA89BTQ2_PINIB</name>
<evidence type="ECO:0000256" key="1">
    <source>
        <dbReference type="SAM" id="Coils"/>
    </source>
</evidence>
<keyword evidence="4" id="KW-1185">Reference proteome</keyword>
<dbReference type="GO" id="GO:0007020">
    <property type="term" value="P:microtubule nucleation"/>
    <property type="evidence" value="ECO:0007669"/>
    <property type="project" value="TreeGrafter"/>
</dbReference>
<dbReference type="PANTHER" id="PTHR46725:SF1">
    <property type="entry name" value="COILED-COIL DOMAIN-CONTAINING PROTEIN 57"/>
    <property type="match status" value="1"/>
</dbReference>
<reference evidence="3" key="1">
    <citation type="submission" date="2019-08" db="EMBL/GenBank/DDBJ databases">
        <title>The improved chromosome-level genome for the pearl oyster Pinctada fucata martensii using PacBio sequencing and Hi-C.</title>
        <authorList>
            <person name="Zheng Z."/>
        </authorList>
    </citation>
    <scope>NUCLEOTIDE SEQUENCE</scope>
    <source>
        <strain evidence="3">ZZ-2019</strain>
        <tissue evidence="3">Adductor muscle</tissue>
    </source>
</reference>
<gene>
    <name evidence="3" type="ORF">FSP39_012356</name>
</gene>
<feature type="region of interest" description="Disordered" evidence="2">
    <location>
        <begin position="822"/>
        <end position="845"/>
    </location>
</feature>
<feature type="coiled-coil region" evidence="1">
    <location>
        <begin position="616"/>
        <end position="717"/>
    </location>
</feature>
<organism evidence="3 4">
    <name type="scientific">Pinctada imbricata</name>
    <name type="common">Atlantic pearl-oyster</name>
    <name type="synonym">Pinctada martensii</name>
    <dbReference type="NCBI Taxonomy" id="66713"/>
    <lineage>
        <taxon>Eukaryota</taxon>
        <taxon>Metazoa</taxon>
        <taxon>Spiralia</taxon>
        <taxon>Lophotrochozoa</taxon>
        <taxon>Mollusca</taxon>
        <taxon>Bivalvia</taxon>
        <taxon>Autobranchia</taxon>
        <taxon>Pteriomorphia</taxon>
        <taxon>Pterioida</taxon>
        <taxon>Pterioidea</taxon>
        <taxon>Pteriidae</taxon>
        <taxon>Pinctada</taxon>
    </lineage>
</organism>
<feature type="compositionally biased region" description="Basic and acidic residues" evidence="2">
    <location>
        <begin position="1012"/>
        <end position="1021"/>
    </location>
</feature>
<feature type="compositionally biased region" description="Basic residues" evidence="2">
    <location>
        <begin position="1030"/>
        <end position="1039"/>
    </location>
</feature>
<evidence type="ECO:0000313" key="4">
    <source>
        <dbReference type="Proteomes" id="UP001186944"/>
    </source>
</evidence>
<keyword evidence="1" id="KW-0175">Coiled coil</keyword>
<feature type="coiled-coil region" evidence="1">
    <location>
        <begin position="148"/>
        <end position="424"/>
    </location>
</feature>
<feature type="coiled-coil region" evidence="1">
    <location>
        <begin position="520"/>
        <end position="587"/>
    </location>
</feature>
<feature type="compositionally biased region" description="Basic and acidic residues" evidence="2">
    <location>
        <begin position="886"/>
        <end position="898"/>
    </location>
</feature>
<feature type="region of interest" description="Disordered" evidence="2">
    <location>
        <begin position="971"/>
        <end position="1050"/>
    </location>
</feature>
<feature type="coiled-coil region" evidence="1">
    <location>
        <begin position="24"/>
        <end position="51"/>
    </location>
</feature>
<dbReference type="GO" id="GO:0060271">
    <property type="term" value="P:cilium assembly"/>
    <property type="evidence" value="ECO:0007669"/>
    <property type="project" value="TreeGrafter"/>
</dbReference>
<feature type="region of interest" description="Disordered" evidence="2">
    <location>
        <begin position="886"/>
        <end position="914"/>
    </location>
</feature>
<dbReference type="GO" id="GO:0005814">
    <property type="term" value="C:centriole"/>
    <property type="evidence" value="ECO:0007669"/>
    <property type="project" value="TreeGrafter"/>
</dbReference>